<dbReference type="AlphaFoldDB" id="A0A834JWZ6"/>
<name>A0A834JWZ6_VESVU</name>
<evidence type="ECO:0000313" key="1">
    <source>
        <dbReference type="EMBL" id="KAF7396264.1"/>
    </source>
</evidence>
<sequence>MTKLKVKDTLPDCFKNTNNESKHLESQERIGLCIITSQSIIRLTLHAILSCKLVHNEELAKANKRRINV</sequence>
<proteinExistence type="predicted"/>
<accession>A0A834JWZ6</accession>
<protein>
    <submittedName>
        <fullName evidence="1">Uncharacterized protein</fullName>
    </submittedName>
</protein>
<organism evidence="1 2">
    <name type="scientific">Vespula vulgaris</name>
    <name type="common">Yellow jacket</name>
    <name type="synonym">Wasp</name>
    <dbReference type="NCBI Taxonomy" id="7454"/>
    <lineage>
        <taxon>Eukaryota</taxon>
        <taxon>Metazoa</taxon>
        <taxon>Ecdysozoa</taxon>
        <taxon>Arthropoda</taxon>
        <taxon>Hexapoda</taxon>
        <taxon>Insecta</taxon>
        <taxon>Pterygota</taxon>
        <taxon>Neoptera</taxon>
        <taxon>Endopterygota</taxon>
        <taxon>Hymenoptera</taxon>
        <taxon>Apocrita</taxon>
        <taxon>Aculeata</taxon>
        <taxon>Vespoidea</taxon>
        <taxon>Vespidae</taxon>
        <taxon>Vespinae</taxon>
        <taxon>Vespula</taxon>
    </lineage>
</organism>
<dbReference type="EMBL" id="JACSEA010000007">
    <property type="protein sequence ID" value="KAF7396264.1"/>
    <property type="molecule type" value="Genomic_DNA"/>
</dbReference>
<gene>
    <name evidence="1" type="ORF">HZH66_007126</name>
</gene>
<comment type="caution">
    <text evidence="1">The sequence shown here is derived from an EMBL/GenBank/DDBJ whole genome shotgun (WGS) entry which is preliminary data.</text>
</comment>
<dbReference type="Proteomes" id="UP000614350">
    <property type="component" value="Unassembled WGS sequence"/>
</dbReference>
<evidence type="ECO:0000313" key="2">
    <source>
        <dbReference type="Proteomes" id="UP000614350"/>
    </source>
</evidence>
<keyword evidence="2" id="KW-1185">Reference proteome</keyword>
<reference evidence="1" key="1">
    <citation type="journal article" date="2020" name="G3 (Bethesda)">
        <title>High-Quality Assemblies for Three Invasive Social Wasps from the &lt;i&gt;Vespula&lt;/i&gt; Genus.</title>
        <authorList>
            <person name="Harrop T.W.R."/>
            <person name="Guhlin J."/>
            <person name="McLaughlin G.M."/>
            <person name="Permina E."/>
            <person name="Stockwell P."/>
            <person name="Gilligan J."/>
            <person name="Le Lec M.F."/>
            <person name="Gruber M.A.M."/>
            <person name="Quinn O."/>
            <person name="Lovegrove M."/>
            <person name="Duncan E.J."/>
            <person name="Remnant E.J."/>
            <person name="Van Eeckhoven J."/>
            <person name="Graham B."/>
            <person name="Knapp R.A."/>
            <person name="Langford K.W."/>
            <person name="Kronenberg Z."/>
            <person name="Press M.O."/>
            <person name="Eacker S.M."/>
            <person name="Wilson-Rankin E.E."/>
            <person name="Purcell J."/>
            <person name="Lester P.J."/>
            <person name="Dearden P.K."/>
        </authorList>
    </citation>
    <scope>NUCLEOTIDE SEQUENCE</scope>
    <source>
        <strain evidence="1">Marl-1</strain>
    </source>
</reference>